<dbReference type="PIRSF" id="PIRSF000350">
    <property type="entry name" value="Mercury_reductase_MerA"/>
    <property type="match status" value="1"/>
</dbReference>
<evidence type="ECO:0000256" key="3">
    <source>
        <dbReference type="ARBA" id="ARBA00022827"/>
    </source>
</evidence>
<feature type="binding site" evidence="5">
    <location>
        <position position="305"/>
    </location>
    <ligand>
        <name>NAD(+)</name>
        <dbReference type="ChEBI" id="CHEBI:57540"/>
    </ligand>
</feature>
<comment type="cofactor">
    <cofactor evidence="5">
        <name>FAD</name>
        <dbReference type="ChEBI" id="CHEBI:57692"/>
    </cofactor>
    <text evidence="5">Binds 1 FAD per subunit.</text>
</comment>
<dbReference type="AlphaFoldDB" id="A0A6J4NQL1"/>
<evidence type="ECO:0000256" key="2">
    <source>
        <dbReference type="ARBA" id="ARBA00022630"/>
    </source>
</evidence>
<evidence type="ECO:0000256" key="5">
    <source>
        <dbReference type="PIRSR" id="PIRSR000350-3"/>
    </source>
</evidence>
<proteinExistence type="inferred from homology"/>
<keyword evidence="5" id="KW-0520">NAD</keyword>
<dbReference type="InterPro" id="IPR004099">
    <property type="entry name" value="Pyr_nucl-diS_OxRdtase_dimer"/>
</dbReference>
<dbReference type="GO" id="GO:0050660">
    <property type="term" value="F:flavin adenine dinucleotide binding"/>
    <property type="evidence" value="ECO:0007669"/>
    <property type="project" value="TreeGrafter"/>
</dbReference>
<feature type="domain" description="Pyridine nucleotide-disulphide oxidoreductase dimerisation" evidence="7">
    <location>
        <begin position="336"/>
        <end position="441"/>
    </location>
</feature>
<keyword evidence="2" id="KW-0285">Flavoprotein</keyword>
<dbReference type="InterPro" id="IPR023753">
    <property type="entry name" value="FAD/NAD-binding_dom"/>
</dbReference>
<dbReference type="PRINTS" id="PR00368">
    <property type="entry name" value="FADPNR"/>
</dbReference>
<evidence type="ECO:0000256" key="1">
    <source>
        <dbReference type="ARBA" id="ARBA00007532"/>
    </source>
</evidence>
<dbReference type="Gene3D" id="3.30.390.30">
    <property type="match status" value="1"/>
</dbReference>
<organism evidence="9">
    <name type="scientific">uncultured Propionibacteriaceae bacterium</name>
    <dbReference type="NCBI Taxonomy" id="257457"/>
    <lineage>
        <taxon>Bacteria</taxon>
        <taxon>Bacillati</taxon>
        <taxon>Actinomycetota</taxon>
        <taxon>Actinomycetes</taxon>
        <taxon>Propionibacteriales</taxon>
        <taxon>Propionibacteriaceae</taxon>
        <taxon>environmental samples</taxon>
    </lineage>
</organism>
<dbReference type="PANTHER" id="PTHR43014">
    <property type="entry name" value="MERCURIC REDUCTASE"/>
    <property type="match status" value="1"/>
</dbReference>
<dbReference type="Gene3D" id="3.50.50.60">
    <property type="entry name" value="FAD/NAD(P)-binding domain"/>
    <property type="match status" value="2"/>
</dbReference>
<evidence type="ECO:0000256" key="6">
    <source>
        <dbReference type="PIRSR" id="PIRSR000350-4"/>
    </source>
</evidence>
<dbReference type="InterPro" id="IPR016156">
    <property type="entry name" value="FAD/NAD-linked_Rdtase_dimer_sf"/>
</dbReference>
<feature type="domain" description="FAD/NAD(P)-binding" evidence="8">
    <location>
        <begin position="4"/>
        <end position="318"/>
    </location>
</feature>
<dbReference type="InterPro" id="IPR001100">
    <property type="entry name" value="Pyr_nuc-diS_OxRdtase"/>
</dbReference>
<comment type="similarity">
    <text evidence="1">Belongs to the class-I pyridine nucleotide-disulfide oxidoreductase family.</text>
</comment>
<dbReference type="PRINTS" id="PR00411">
    <property type="entry name" value="PNDRDTASEI"/>
</dbReference>
<dbReference type="InterPro" id="IPR036188">
    <property type="entry name" value="FAD/NAD-bd_sf"/>
</dbReference>
<reference evidence="9" key="1">
    <citation type="submission" date="2020-02" db="EMBL/GenBank/DDBJ databases">
        <authorList>
            <person name="Meier V. D."/>
        </authorList>
    </citation>
    <scope>NUCLEOTIDE SEQUENCE</scope>
    <source>
        <strain evidence="9">AVDCRST_MAG75</strain>
    </source>
</reference>
<evidence type="ECO:0000259" key="7">
    <source>
        <dbReference type="Pfam" id="PF02852"/>
    </source>
</evidence>
<evidence type="ECO:0000256" key="4">
    <source>
        <dbReference type="PIRSR" id="PIRSR000350-2"/>
    </source>
</evidence>
<evidence type="ECO:0000313" key="9">
    <source>
        <dbReference type="EMBL" id="CAA9388952.1"/>
    </source>
</evidence>
<accession>A0A6J4NQL1</accession>
<dbReference type="EMBL" id="CADCUO010000082">
    <property type="protein sequence ID" value="CAA9388952.1"/>
    <property type="molecule type" value="Genomic_DNA"/>
</dbReference>
<feature type="binding site" evidence="5">
    <location>
        <position position="265"/>
    </location>
    <ligand>
        <name>NAD(+)</name>
        <dbReference type="ChEBI" id="CHEBI:57540"/>
    </ligand>
</feature>
<dbReference type="SUPFAM" id="SSF55424">
    <property type="entry name" value="FAD/NAD-linked reductases, dimerisation (C-terminal) domain"/>
    <property type="match status" value="1"/>
</dbReference>
<feature type="disulfide bond" description="Redox-active" evidence="6">
    <location>
        <begin position="41"/>
        <end position="46"/>
    </location>
</feature>
<feature type="binding site" evidence="5">
    <location>
        <position position="50"/>
    </location>
    <ligand>
        <name>FAD</name>
        <dbReference type="ChEBI" id="CHEBI:57692"/>
    </ligand>
</feature>
<name>A0A6J4NQL1_9ACTN</name>
<feature type="active site" description="Proton acceptor" evidence="4">
    <location>
        <position position="433"/>
    </location>
</feature>
<sequence>MTSYDAIVVGAGQAGPGMAAALAGEGKRVALIEMDRVGGTCLNHGCRPTKALRASAVVAHQARRASEYGVHTGEVRVDFGEAIRRVHTMTDSMRQSLARYLAGVENLELLDGTATLETTPPGEPHRVYLADETLEAEAIYLDLGSRALVPPIEGVDTVAYLTEVELLSLEELPKHLVVAGGSYIGLEFGQMFRRFGSEVTIIAGGGIAPSEDADISAALSDMLTDEGITILNSRLEQVASAESGVAVTLADGTTVTGSHLLLATGRRSNIDLIGDKHGLQLDDRDFVVIDSRFQTSVEGVWALGDVNGHGAFTHTAYQDSQILLDSGRSVDGRITAYAMFTDPPLGRVGLTEREARESGRRVLKAEVPMSSVSRAVLDSETIGLMRILVDADSEEFLGATFFGMHGDDLAQLIGMAMQNGVTYPGVRDALPIHPTVAEFIPSMLGGLRQLDS</sequence>
<keyword evidence="5" id="KW-0547">Nucleotide-binding</keyword>
<keyword evidence="3 5" id="KW-0274">FAD</keyword>
<feature type="binding site" evidence="5">
    <location>
        <begin position="180"/>
        <end position="187"/>
    </location>
    <ligand>
        <name>NAD(+)</name>
        <dbReference type="ChEBI" id="CHEBI:57540"/>
    </ligand>
</feature>
<dbReference type="GO" id="GO:0003955">
    <property type="term" value="F:NAD(P)H dehydrogenase (quinone) activity"/>
    <property type="evidence" value="ECO:0007669"/>
    <property type="project" value="TreeGrafter"/>
</dbReference>
<dbReference type="SUPFAM" id="SSF51905">
    <property type="entry name" value="FAD/NAD(P)-binding domain"/>
    <property type="match status" value="1"/>
</dbReference>
<dbReference type="PANTHER" id="PTHR43014:SF2">
    <property type="entry name" value="MERCURIC REDUCTASE"/>
    <property type="match status" value="1"/>
</dbReference>
<evidence type="ECO:0000259" key="8">
    <source>
        <dbReference type="Pfam" id="PF07992"/>
    </source>
</evidence>
<dbReference type="Pfam" id="PF07992">
    <property type="entry name" value="Pyr_redox_2"/>
    <property type="match status" value="1"/>
</dbReference>
<gene>
    <name evidence="9" type="ORF">AVDCRST_MAG75-1450</name>
</gene>
<protein>
    <submittedName>
        <fullName evidence="9">PF00070 family, FAD-dependent NAD(P)-disulphide oxidoreductase</fullName>
    </submittedName>
</protein>
<dbReference type="Pfam" id="PF02852">
    <property type="entry name" value="Pyr_redox_dim"/>
    <property type="match status" value="1"/>
</dbReference>